<dbReference type="OMA" id="GHIIETA"/>
<dbReference type="OrthoDB" id="429143at2759"/>
<organism evidence="3 4">
    <name type="scientific">Hypholoma sublateritium (strain FD-334 SS-4)</name>
    <dbReference type="NCBI Taxonomy" id="945553"/>
    <lineage>
        <taxon>Eukaryota</taxon>
        <taxon>Fungi</taxon>
        <taxon>Dikarya</taxon>
        <taxon>Basidiomycota</taxon>
        <taxon>Agaricomycotina</taxon>
        <taxon>Agaricomycetes</taxon>
        <taxon>Agaricomycetidae</taxon>
        <taxon>Agaricales</taxon>
        <taxon>Agaricineae</taxon>
        <taxon>Strophariaceae</taxon>
        <taxon>Hypholoma</taxon>
    </lineage>
</organism>
<feature type="region of interest" description="Disordered" evidence="1">
    <location>
        <begin position="32"/>
        <end position="51"/>
    </location>
</feature>
<accession>A0A0D2MES0</accession>
<dbReference type="EMBL" id="KN817552">
    <property type="protein sequence ID" value="KJA22103.1"/>
    <property type="molecule type" value="Genomic_DNA"/>
</dbReference>
<evidence type="ECO:0000256" key="1">
    <source>
        <dbReference type="SAM" id="MobiDB-lite"/>
    </source>
</evidence>
<dbReference type="Gene3D" id="3.30.9.10">
    <property type="entry name" value="D-Amino Acid Oxidase, subunit A, domain 2"/>
    <property type="match status" value="1"/>
</dbReference>
<gene>
    <name evidence="3" type="ORF">HYPSUDRAFT_41224</name>
</gene>
<evidence type="ECO:0000313" key="4">
    <source>
        <dbReference type="Proteomes" id="UP000054270"/>
    </source>
</evidence>
<dbReference type="Pfam" id="PF01266">
    <property type="entry name" value="DAO"/>
    <property type="match status" value="1"/>
</dbReference>
<feature type="compositionally biased region" description="Polar residues" evidence="1">
    <location>
        <begin position="38"/>
        <end position="48"/>
    </location>
</feature>
<dbReference type="InterPro" id="IPR036188">
    <property type="entry name" value="FAD/NAD-bd_sf"/>
</dbReference>
<dbReference type="STRING" id="945553.A0A0D2MES0"/>
<evidence type="ECO:0000259" key="2">
    <source>
        <dbReference type="Pfam" id="PF01266"/>
    </source>
</evidence>
<protein>
    <recommendedName>
        <fullName evidence="2">FAD dependent oxidoreductase domain-containing protein</fullName>
    </recommendedName>
</protein>
<dbReference type="SUPFAM" id="SSF51905">
    <property type="entry name" value="FAD/NAD(P)-binding domain"/>
    <property type="match status" value="1"/>
</dbReference>
<name>A0A0D2MES0_HYPSF</name>
<dbReference type="GO" id="GO:0005737">
    <property type="term" value="C:cytoplasm"/>
    <property type="evidence" value="ECO:0007669"/>
    <property type="project" value="TreeGrafter"/>
</dbReference>
<evidence type="ECO:0000313" key="3">
    <source>
        <dbReference type="EMBL" id="KJA22103.1"/>
    </source>
</evidence>
<dbReference type="Proteomes" id="UP000054270">
    <property type="component" value="Unassembled WGS sequence"/>
</dbReference>
<keyword evidence="4" id="KW-1185">Reference proteome</keyword>
<proteinExistence type="predicted"/>
<dbReference type="InterPro" id="IPR006076">
    <property type="entry name" value="FAD-dep_OxRdtase"/>
</dbReference>
<dbReference type="PANTHER" id="PTHR13847">
    <property type="entry name" value="SARCOSINE DEHYDROGENASE-RELATED"/>
    <property type="match status" value="1"/>
</dbReference>
<feature type="region of interest" description="Disordered" evidence="1">
    <location>
        <begin position="481"/>
        <end position="500"/>
    </location>
</feature>
<dbReference type="PANTHER" id="PTHR13847:SF213">
    <property type="entry name" value="DEPENDENT OXIDOREDUCTASE, PUTATIVE-RELATED"/>
    <property type="match status" value="1"/>
</dbReference>
<dbReference type="Gene3D" id="3.50.50.60">
    <property type="entry name" value="FAD/NAD(P)-binding domain"/>
    <property type="match status" value="1"/>
</dbReference>
<sequence>MGGTISKLRYVLRTFSSSLEQYESLKKRIAASPGIPNLPTSDPRSSTPTVPPFWTIPASPIARHGEASPLPRDEVDVVIIGSGITGTAIAKALVEFASEPHEDRSWNKPQRREISVVMIDARDACSGSTGRNGGHIGPIIYDEYTDLRDTYGSPTAEEILRFRLAHISTLISTARDEGLLYASQAREVEGFDVYAHPDKFERAKEELREFLAKAPADLTKGFELIDDAQGLQKLELASSMLGCISKPGGAIHPYRFVTGILSNLLDKYSNFQLFTRTPCTRISSKNTGYIIHTPRGDIRTSHVIHATNAWSSHLLPGMRSKIVPTRTTMTAQRPGRGLSRSWVGSRAFVFYPIEDSSVFQYLTQLLPSPLPKNEKWDPSLPTAGEFMFGGRIQPSFTNNIGIVDDNTAIFENEAHLCGALERSFAPYWGKDANDSTVDDVDCEGAAPEQMWGESRIKAAWSGLLGMSVDLLPWVGRVPRAASRRKEPAATRSASTDDGPPLSAPGEWICAGYTGEGMVHAWLSGRALAHMVLGVSPEANGERDVPSPFLITDRRLRETRVEDAIARW</sequence>
<dbReference type="AlphaFoldDB" id="A0A0D2MES0"/>
<feature type="domain" description="FAD dependent oxidoreductase" evidence="2">
    <location>
        <begin position="76"/>
        <end position="530"/>
    </location>
</feature>
<reference evidence="4" key="1">
    <citation type="submission" date="2014-04" db="EMBL/GenBank/DDBJ databases">
        <title>Evolutionary Origins and Diversification of the Mycorrhizal Mutualists.</title>
        <authorList>
            <consortium name="DOE Joint Genome Institute"/>
            <consortium name="Mycorrhizal Genomics Consortium"/>
            <person name="Kohler A."/>
            <person name="Kuo A."/>
            <person name="Nagy L.G."/>
            <person name="Floudas D."/>
            <person name="Copeland A."/>
            <person name="Barry K.W."/>
            <person name="Cichocki N."/>
            <person name="Veneault-Fourrey C."/>
            <person name="LaButti K."/>
            <person name="Lindquist E.A."/>
            <person name="Lipzen A."/>
            <person name="Lundell T."/>
            <person name="Morin E."/>
            <person name="Murat C."/>
            <person name="Riley R."/>
            <person name="Ohm R."/>
            <person name="Sun H."/>
            <person name="Tunlid A."/>
            <person name="Henrissat B."/>
            <person name="Grigoriev I.V."/>
            <person name="Hibbett D.S."/>
            <person name="Martin F."/>
        </authorList>
    </citation>
    <scope>NUCLEOTIDE SEQUENCE [LARGE SCALE GENOMIC DNA]</scope>
    <source>
        <strain evidence="4">FD-334 SS-4</strain>
    </source>
</reference>